<sequence length="71" mass="8294">MPRITQSVEMQNVFKISPVVRRKGAEYYTSQWRAALILKTLVRVTEFSTRGGMYAEQLESWDIDDVLQHDC</sequence>
<accession>A0AB38M2A0</accession>
<organism evidence="1 2">
    <name type="scientific">Aureobasidium pullulans</name>
    <name type="common">Black yeast</name>
    <name type="synonym">Pullularia pullulans</name>
    <dbReference type="NCBI Taxonomy" id="5580"/>
    <lineage>
        <taxon>Eukaryota</taxon>
        <taxon>Fungi</taxon>
        <taxon>Dikarya</taxon>
        <taxon>Ascomycota</taxon>
        <taxon>Pezizomycotina</taxon>
        <taxon>Dothideomycetes</taxon>
        <taxon>Dothideomycetidae</taxon>
        <taxon>Dothideales</taxon>
        <taxon>Saccotheciaceae</taxon>
        <taxon>Aureobasidium</taxon>
    </lineage>
</organism>
<proteinExistence type="predicted"/>
<gene>
    <name evidence="1" type="ORF">D6C94_04021</name>
</gene>
<dbReference type="EMBL" id="QZBJ01000022">
    <property type="protein sequence ID" value="THY75373.1"/>
    <property type="molecule type" value="Genomic_DNA"/>
</dbReference>
<dbReference type="AlphaFoldDB" id="A0AB38M2A0"/>
<comment type="caution">
    <text evidence="1">The sequence shown here is derived from an EMBL/GenBank/DDBJ whole genome shotgun (WGS) entry which is preliminary data.</text>
</comment>
<reference evidence="1 2" key="1">
    <citation type="submission" date="2018-10" db="EMBL/GenBank/DDBJ databases">
        <title>Fifty Aureobasidium pullulans genomes reveal a recombining polyextremotolerant generalist.</title>
        <authorList>
            <person name="Gostincar C."/>
            <person name="Turk M."/>
            <person name="Zajc J."/>
            <person name="Gunde-Cimerman N."/>
        </authorList>
    </citation>
    <scope>NUCLEOTIDE SEQUENCE [LARGE SCALE GENOMIC DNA]</scope>
    <source>
        <strain evidence="1 2">EXF-4256</strain>
    </source>
</reference>
<dbReference type="Proteomes" id="UP000305064">
    <property type="component" value="Unassembled WGS sequence"/>
</dbReference>
<name>A0AB38M2A0_AURPU</name>
<evidence type="ECO:0000313" key="2">
    <source>
        <dbReference type="Proteomes" id="UP000305064"/>
    </source>
</evidence>
<evidence type="ECO:0000313" key="1">
    <source>
        <dbReference type="EMBL" id="THY75373.1"/>
    </source>
</evidence>
<protein>
    <submittedName>
        <fullName evidence="1">Uncharacterized protein</fullName>
    </submittedName>
</protein>